<evidence type="ECO:0000256" key="6">
    <source>
        <dbReference type="ARBA" id="ARBA00022989"/>
    </source>
</evidence>
<dbReference type="OrthoDB" id="342391at2"/>
<keyword evidence="5 10" id="KW-0812">Transmembrane</keyword>
<organism evidence="11 12">
    <name type="scientific">Leptospira idonii</name>
    <dbReference type="NCBI Taxonomy" id="1193500"/>
    <lineage>
        <taxon>Bacteria</taxon>
        <taxon>Pseudomonadati</taxon>
        <taxon>Spirochaetota</taxon>
        <taxon>Spirochaetia</taxon>
        <taxon>Leptospirales</taxon>
        <taxon>Leptospiraceae</taxon>
        <taxon>Leptospira</taxon>
    </lineage>
</organism>
<dbReference type="Proteomes" id="UP000298058">
    <property type="component" value="Unassembled WGS sequence"/>
</dbReference>
<keyword evidence="8 9" id="KW-0012">Acyltransferase</keyword>
<dbReference type="AlphaFoldDB" id="A0A4V3JY49"/>
<dbReference type="PANTHER" id="PTHR13285:SF23">
    <property type="entry name" value="TEICHOIC ACID D-ALANYLTRANSFERASE"/>
    <property type="match status" value="1"/>
</dbReference>
<keyword evidence="3 9" id="KW-1003">Cell membrane</keyword>
<keyword evidence="7 9" id="KW-0472">Membrane</keyword>
<feature type="transmembrane region" description="Helical" evidence="10">
    <location>
        <begin position="6"/>
        <end position="23"/>
    </location>
</feature>
<comment type="similarity">
    <text evidence="2 9">Belongs to the membrane-bound acyltransferase family.</text>
</comment>
<feature type="transmembrane region" description="Helical" evidence="10">
    <location>
        <begin position="447"/>
        <end position="464"/>
    </location>
</feature>
<feature type="transmembrane region" description="Helical" evidence="10">
    <location>
        <begin position="313"/>
        <end position="342"/>
    </location>
</feature>
<evidence type="ECO:0000256" key="2">
    <source>
        <dbReference type="ARBA" id="ARBA00010323"/>
    </source>
</evidence>
<sequence>MLFNSIAYLVLFAVTYLVYWNIPQKGRKPLLLLSSVIFYAYFSFPFLFHFLGVVLVNYWFSEIIFKRKSEGKPYQFALTTIICLNLANLVLFKYFYFITGTVYSISGWTQVKTFADSWSIFLPLAISFYTFQIIALQVDLHRGIIKERISFLDYFIFILFFPQLIAGPIMRSDNFLPQINNPEIDDDRMKKGLFLILGGLFKKVVIAENVAPIIAPVFMDPAKYDSYSLFFAVLGFITQVYSDFSGYTDIARGSANLLGYEIPENFKGPYFAQSFRDLWSRWHVTLSSWLRDYLYIPLGGNQGSIFRSNLNMFITMCLGGLWHGANWAYVAWGAYLGAFLWIERSLYLARGKKKIIPDSFPFATLIRTIFVFLAFAFSGIFFRSAARGDESMSVVYEIFKGIFTFRSVGDTLDRVNELPLLVAAGLFFNWMQYSDATYTKLKPYQNYILPVLAVIMLLLLGIFGDGGQDFIYFQF</sequence>
<feature type="transmembrane region" description="Helical" evidence="10">
    <location>
        <begin position="30"/>
        <end position="56"/>
    </location>
</feature>
<dbReference type="PANTHER" id="PTHR13285">
    <property type="entry name" value="ACYLTRANSFERASE"/>
    <property type="match status" value="1"/>
</dbReference>
<keyword evidence="6 10" id="KW-1133">Transmembrane helix</keyword>
<name>A0A4V3JY49_9LEPT</name>
<feature type="transmembrane region" description="Helical" evidence="10">
    <location>
        <begin position="118"/>
        <end position="138"/>
    </location>
</feature>
<evidence type="ECO:0000313" key="11">
    <source>
        <dbReference type="EMBL" id="TGN19946.1"/>
    </source>
</evidence>
<proteinExistence type="inferred from homology"/>
<dbReference type="InterPro" id="IPR028362">
    <property type="entry name" value="AlgI"/>
</dbReference>
<dbReference type="EMBL" id="RQHW01000018">
    <property type="protein sequence ID" value="TGN19946.1"/>
    <property type="molecule type" value="Genomic_DNA"/>
</dbReference>
<dbReference type="InterPro" id="IPR051085">
    <property type="entry name" value="MB_O-acyltransferase"/>
</dbReference>
<comment type="subcellular location">
    <subcellularLocation>
        <location evidence="1">Cell membrane</location>
        <topology evidence="1">Multi-pass membrane protein</topology>
    </subcellularLocation>
</comment>
<dbReference type="RefSeq" id="WP_135759664.1">
    <property type="nucleotide sequence ID" value="NZ_RQHW01000018.1"/>
</dbReference>
<feature type="transmembrane region" description="Helical" evidence="10">
    <location>
        <begin position="150"/>
        <end position="171"/>
    </location>
</feature>
<evidence type="ECO:0000256" key="7">
    <source>
        <dbReference type="ARBA" id="ARBA00023136"/>
    </source>
</evidence>
<protein>
    <submittedName>
        <fullName evidence="11">MBOAT family protein</fullName>
    </submittedName>
</protein>
<dbReference type="PIRSF" id="PIRSF500217">
    <property type="entry name" value="AlgI"/>
    <property type="match status" value="1"/>
</dbReference>
<accession>A0A4V3JY49</accession>
<evidence type="ECO:0000256" key="9">
    <source>
        <dbReference type="PIRNR" id="PIRNR016636"/>
    </source>
</evidence>
<feature type="transmembrane region" description="Helical" evidence="10">
    <location>
        <begin position="227"/>
        <end position="244"/>
    </location>
</feature>
<evidence type="ECO:0000256" key="5">
    <source>
        <dbReference type="ARBA" id="ARBA00022692"/>
    </source>
</evidence>
<dbReference type="GO" id="GO:0042121">
    <property type="term" value="P:alginic acid biosynthetic process"/>
    <property type="evidence" value="ECO:0007669"/>
    <property type="project" value="InterPro"/>
</dbReference>
<evidence type="ECO:0000256" key="4">
    <source>
        <dbReference type="ARBA" id="ARBA00022679"/>
    </source>
</evidence>
<feature type="transmembrane region" description="Helical" evidence="10">
    <location>
        <begin position="76"/>
        <end position="97"/>
    </location>
</feature>
<feature type="transmembrane region" description="Helical" evidence="10">
    <location>
        <begin position="362"/>
        <end position="382"/>
    </location>
</feature>
<dbReference type="InterPro" id="IPR004299">
    <property type="entry name" value="MBOAT_fam"/>
</dbReference>
<dbReference type="PIRSF" id="PIRSF016636">
    <property type="entry name" value="AlgI_DltB"/>
    <property type="match status" value="1"/>
</dbReference>
<reference evidence="11" key="1">
    <citation type="journal article" date="2019" name="PLoS Negl. Trop. Dis.">
        <title>Revisiting the worldwide diversity of Leptospira species in the environment.</title>
        <authorList>
            <person name="Vincent A.T."/>
            <person name="Schiettekatte O."/>
            <person name="Bourhy P."/>
            <person name="Veyrier F.J."/>
            <person name="Picardeau M."/>
        </authorList>
    </citation>
    <scope>NUCLEOTIDE SEQUENCE [LARGE SCALE GENOMIC DNA]</scope>
    <source>
        <strain evidence="11">201300427</strain>
    </source>
</reference>
<dbReference type="GO" id="GO:0005886">
    <property type="term" value="C:plasma membrane"/>
    <property type="evidence" value="ECO:0007669"/>
    <property type="project" value="UniProtKB-SubCell"/>
</dbReference>
<keyword evidence="4 9" id="KW-0808">Transferase</keyword>
<gene>
    <name evidence="11" type="ORF">EHS15_06095</name>
</gene>
<evidence type="ECO:0000313" key="12">
    <source>
        <dbReference type="Proteomes" id="UP000298058"/>
    </source>
</evidence>
<keyword evidence="12" id="KW-1185">Reference proteome</keyword>
<comment type="caution">
    <text evidence="11">The sequence shown here is derived from an EMBL/GenBank/DDBJ whole genome shotgun (WGS) entry which is preliminary data.</text>
</comment>
<evidence type="ECO:0000256" key="8">
    <source>
        <dbReference type="ARBA" id="ARBA00023315"/>
    </source>
</evidence>
<evidence type="ECO:0000256" key="3">
    <source>
        <dbReference type="ARBA" id="ARBA00022475"/>
    </source>
</evidence>
<dbReference type="InterPro" id="IPR024194">
    <property type="entry name" value="Ac/AlaTfrase_AlgI/DltB"/>
</dbReference>
<evidence type="ECO:0000256" key="1">
    <source>
        <dbReference type="ARBA" id="ARBA00004651"/>
    </source>
</evidence>
<dbReference type="Pfam" id="PF03062">
    <property type="entry name" value="MBOAT"/>
    <property type="match status" value="1"/>
</dbReference>
<evidence type="ECO:0000256" key="10">
    <source>
        <dbReference type="SAM" id="Phobius"/>
    </source>
</evidence>
<dbReference type="GO" id="GO:0016746">
    <property type="term" value="F:acyltransferase activity"/>
    <property type="evidence" value="ECO:0007669"/>
    <property type="project" value="UniProtKB-KW"/>
</dbReference>